<protein>
    <recommendedName>
        <fullName evidence="4">Tryptophan 2-monooxygenase</fullName>
        <ecNumber evidence="3">1.13.12.3</ecNumber>
    </recommendedName>
</protein>
<dbReference type="PANTHER" id="PTHR10742:SF410">
    <property type="entry name" value="LYSINE-SPECIFIC HISTONE DEMETHYLASE 2"/>
    <property type="match status" value="1"/>
</dbReference>
<sequence>MRSSSRAVLVLGAGAAGLAAGRALARAGLRVTVVEARPRWGGRVDTRRDARLGVAVEGGAEFVHGRPRPIARLAREGRVALREIDGRVVALDRGRLRPADRAFARMERLLELGDGEGPFSEVLARPEARRAPRLVRELARGFVTGYYLADPRRQSRAALRAMTAAEEAIEADRAFRAVEGQAALLAPLARAVERGAELRLATRAVEVRWRPGAVELRARGPAGAPVALRAERLVCTLPAGLLAAGAVRFLPDLRAARRAAARLEMGPVVKILLRFRRRFWAERGGATPPWPDLAFALGPSLPVQTFWTLQPLEAPVLVGWAGGPNAARLTGRPARAILGAALASLARGFGRPRAALEDLLDGAEVVDWPQDPLAGGGYAVFPPGTSAVPEELARPIDGTIFLAGEATVLGAAGTVHGAIESGERAARQVLATFVG</sequence>
<comment type="caution">
    <text evidence="8">The sequence shown here is derived from an EMBL/GenBank/DDBJ whole genome shotgun (WGS) entry which is preliminary data.</text>
</comment>
<dbReference type="EC" id="1.13.12.3" evidence="3"/>
<accession>A0A7I9VKX1</accession>
<feature type="domain" description="Amine oxidase" evidence="7">
    <location>
        <begin position="16"/>
        <end position="430"/>
    </location>
</feature>
<dbReference type="GO" id="GO:0009851">
    <property type="term" value="P:auxin biosynthetic process"/>
    <property type="evidence" value="ECO:0007669"/>
    <property type="project" value="UniProtKB-KW"/>
</dbReference>
<dbReference type="AlphaFoldDB" id="A0A7I9VKX1"/>
<evidence type="ECO:0000313" key="8">
    <source>
        <dbReference type="EMBL" id="GEJ56828.1"/>
    </source>
</evidence>
<dbReference type="Pfam" id="PF01593">
    <property type="entry name" value="Amino_oxidase"/>
    <property type="match status" value="1"/>
</dbReference>
<comment type="catalytic activity">
    <reaction evidence="6">
        <text>L-tryptophan + O2 = indole-3-acetamide + CO2 + H2O</text>
        <dbReference type="Rhea" id="RHEA:16165"/>
        <dbReference type="ChEBI" id="CHEBI:15377"/>
        <dbReference type="ChEBI" id="CHEBI:15379"/>
        <dbReference type="ChEBI" id="CHEBI:16031"/>
        <dbReference type="ChEBI" id="CHEBI:16526"/>
        <dbReference type="ChEBI" id="CHEBI:57912"/>
        <dbReference type="EC" id="1.13.12.3"/>
    </reaction>
</comment>
<dbReference type="InterPro" id="IPR002937">
    <property type="entry name" value="Amino_oxidase"/>
</dbReference>
<evidence type="ECO:0000313" key="9">
    <source>
        <dbReference type="Proteomes" id="UP000503640"/>
    </source>
</evidence>
<dbReference type="Proteomes" id="UP000503640">
    <property type="component" value="Unassembled WGS sequence"/>
</dbReference>
<dbReference type="SUPFAM" id="SSF51905">
    <property type="entry name" value="FAD/NAD(P)-binding domain"/>
    <property type="match status" value="1"/>
</dbReference>
<evidence type="ECO:0000259" key="7">
    <source>
        <dbReference type="Pfam" id="PF01593"/>
    </source>
</evidence>
<dbReference type="PANTHER" id="PTHR10742">
    <property type="entry name" value="FLAVIN MONOAMINE OXIDASE"/>
    <property type="match status" value="1"/>
</dbReference>
<evidence type="ECO:0000256" key="4">
    <source>
        <dbReference type="ARBA" id="ARBA00017871"/>
    </source>
</evidence>
<keyword evidence="9" id="KW-1185">Reference proteome</keyword>
<evidence type="ECO:0000256" key="6">
    <source>
        <dbReference type="ARBA" id="ARBA00047321"/>
    </source>
</evidence>
<evidence type="ECO:0000256" key="3">
    <source>
        <dbReference type="ARBA" id="ARBA00012535"/>
    </source>
</evidence>
<comment type="similarity">
    <text evidence="2">Belongs to the tryptophan 2-monooxygenase family.</text>
</comment>
<name>A0A7I9VKX1_9BACT</name>
<evidence type="ECO:0000256" key="2">
    <source>
        <dbReference type="ARBA" id="ARBA00005833"/>
    </source>
</evidence>
<comment type="pathway">
    <text evidence="1">Plant hormone metabolism; auxin biosynthesis.</text>
</comment>
<evidence type="ECO:0000256" key="1">
    <source>
        <dbReference type="ARBA" id="ARBA00004814"/>
    </source>
</evidence>
<dbReference type="Gene3D" id="3.50.50.60">
    <property type="entry name" value="FAD/NAD(P)-binding domain"/>
    <property type="match status" value="1"/>
</dbReference>
<keyword evidence="5" id="KW-0073">Auxin biosynthesis</keyword>
<dbReference type="InterPro" id="IPR036188">
    <property type="entry name" value="FAD/NAD-bd_sf"/>
</dbReference>
<organism evidence="8 9">
    <name type="scientific">Anaeromyxobacter diazotrophicus</name>
    <dbReference type="NCBI Taxonomy" id="2590199"/>
    <lineage>
        <taxon>Bacteria</taxon>
        <taxon>Pseudomonadati</taxon>
        <taxon>Myxococcota</taxon>
        <taxon>Myxococcia</taxon>
        <taxon>Myxococcales</taxon>
        <taxon>Cystobacterineae</taxon>
        <taxon>Anaeromyxobacteraceae</taxon>
        <taxon>Anaeromyxobacter</taxon>
    </lineage>
</organism>
<proteinExistence type="inferred from homology"/>
<dbReference type="EMBL" id="BJTG01000003">
    <property type="protein sequence ID" value="GEJ56828.1"/>
    <property type="molecule type" value="Genomic_DNA"/>
</dbReference>
<reference evidence="9" key="1">
    <citation type="journal article" date="2020" name="Appl. Environ. Microbiol.">
        <title>Diazotrophic Anaeromyxobacter Isolates from Soils.</title>
        <authorList>
            <person name="Masuda Y."/>
            <person name="Yamanaka H."/>
            <person name="Xu Z.X."/>
            <person name="Shiratori Y."/>
            <person name="Aono T."/>
            <person name="Amachi S."/>
            <person name="Senoo K."/>
            <person name="Itoh H."/>
        </authorList>
    </citation>
    <scope>NUCLEOTIDE SEQUENCE [LARGE SCALE GENOMIC DNA]</scope>
    <source>
        <strain evidence="9">R267</strain>
    </source>
</reference>
<dbReference type="GO" id="GO:0050361">
    <property type="term" value="F:tryptophan 2-monooxygenase activity"/>
    <property type="evidence" value="ECO:0007669"/>
    <property type="project" value="UniProtKB-EC"/>
</dbReference>
<gene>
    <name evidence="8" type="ORF">AMYX_15690</name>
</gene>
<evidence type="ECO:0000256" key="5">
    <source>
        <dbReference type="ARBA" id="ARBA00023070"/>
    </source>
</evidence>
<dbReference type="SUPFAM" id="SSF54373">
    <property type="entry name" value="FAD-linked reductases, C-terminal domain"/>
    <property type="match status" value="1"/>
</dbReference>
<dbReference type="RefSeq" id="WP_176064301.1">
    <property type="nucleotide sequence ID" value="NZ_BJTG01000003.1"/>
</dbReference>
<dbReference type="InterPro" id="IPR050281">
    <property type="entry name" value="Flavin_monoamine_oxidase"/>
</dbReference>